<keyword evidence="3" id="KW-1185">Reference proteome</keyword>
<evidence type="ECO:0000313" key="3">
    <source>
        <dbReference type="Proteomes" id="UP000184330"/>
    </source>
</evidence>
<dbReference type="AlphaFoldDB" id="A0A1L7WWZ9"/>
<evidence type="ECO:0000313" key="2">
    <source>
        <dbReference type="EMBL" id="CZR57294.1"/>
    </source>
</evidence>
<gene>
    <name evidence="2" type="ORF">PAC_07183</name>
</gene>
<feature type="region of interest" description="Disordered" evidence="1">
    <location>
        <begin position="26"/>
        <end position="55"/>
    </location>
</feature>
<evidence type="ECO:0000256" key="1">
    <source>
        <dbReference type="SAM" id="MobiDB-lite"/>
    </source>
</evidence>
<sequence length="398" mass="43990">MMNSSVATFLRKAADNGIAISCQTAIKGDAKEGRPTTSANQSRPSASPPPSERFKHSCVSKGIRVSKPKNVEFKEFKLRSVSAPEVLSAANELIKVVGDWDKPLMLGPIKIGTLKDSMWSDENYEATLAAQKLAESSPPHRMSPNGMKVGVATNVVKKEQPRGRGRGYYIEQDQEEFRAKYGSSAKMAAWGELSNTIQKEDAQVAAEVEEWKTNTTADDIKATVMQETFVERFEDSKKATGAKIVGVVGENGEHITIPVFEENYLSLPYVATGKPAKVDRENIKSGVNTFSMWMSEVGAYLNGREFTSTNTIVPSIWRILPFLFPNVKEMVVVLDTFTNGIPESGKLADVSGHRVSKMEAEKMEEIRKSFEKAGFKNVKLTFKVLVNEAGERDEVYLM</sequence>
<dbReference type="OrthoDB" id="10475252at2759"/>
<proteinExistence type="predicted"/>
<organism evidence="2 3">
    <name type="scientific">Phialocephala subalpina</name>
    <dbReference type="NCBI Taxonomy" id="576137"/>
    <lineage>
        <taxon>Eukaryota</taxon>
        <taxon>Fungi</taxon>
        <taxon>Dikarya</taxon>
        <taxon>Ascomycota</taxon>
        <taxon>Pezizomycotina</taxon>
        <taxon>Leotiomycetes</taxon>
        <taxon>Helotiales</taxon>
        <taxon>Mollisiaceae</taxon>
        <taxon>Phialocephala</taxon>
        <taxon>Phialocephala fortinii species complex</taxon>
    </lineage>
</organism>
<name>A0A1L7WWZ9_9HELO</name>
<reference evidence="2 3" key="1">
    <citation type="submission" date="2016-03" db="EMBL/GenBank/DDBJ databases">
        <authorList>
            <person name="Ploux O."/>
        </authorList>
    </citation>
    <scope>NUCLEOTIDE SEQUENCE [LARGE SCALE GENOMIC DNA]</scope>
    <source>
        <strain evidence="2 3">UAMH 11012</strain>
    </source>
</reference>
<dbReference type="Proteomes" id="UP000184330">
    <property type="component" value="Unassembled WGS sequence"/>
</dbReference>
<protein>
    <submittedName>
        <fullName evidence="2">Uncharacterized protein</fullName>
    </submittedName>
</protein>
<dbReference type="EMBL" id="FJOG01000009">
    <property type="protein sequence ID" value="CZR57294.1"/>
    <property type="molecule type" value="Genomic_DNA"/>
</dbReference>
<accession>A0A1L7WWZ9</accession>